<dbReference type="AlphaFoldDB" id="A0A376MGN2"/>
<evidence type="ECO:0000313" key="1">
    <source>
        <dbReference type="EMBL" id="STG16783.1"/>
    </source>
</evidence>
<dbReference type="Proteomes" id="UP000254647">
    <property type="component" value="Unassembled WGS sequence"/>
</dbReference>
<sequence length="109" mass="12508">MKNMSYAEHVAQTILGQLGSQRFVVMTGAKNLAYFDDNGECGLCFQLPSYFAKNNINIVRIKLTFADDYTVTFYSKQGSRIAQISEHEGIYCDQLQWLFTRETGLYTRL</sequence>
<evidence type="ECO:0000313" key="2">
    <source>
        <dbReference type="Proteomes" id="UP000254647"/>
    </source>
</evidence>
<dbReference type="RefSeq" id="WP_021565153.1">
    <property type="nucleotide sequence ID" value="NZ_BDPJ01000056.1"/>
</dbReference>
<name>A0A376MGN2_ECOLX</name>
<reference evidence="1 2" key="1">
    <citation type="submission" date="2018-06" db="EMBL/GenBank/DDBJ databases">
        <authorList>
            <consortium name="Pathogen Informatics"/>
            <person name="Doyle S."/>
        </authorList>
    </citation>
    <scope>NUCLEOTIDE SEQUENCE [LARGE SCALE GENOMIC DNA]</scope>
    <source>
        <strain evidence="1 2">NCTC10767</strain>
    </source>
</reference>
<gene>
    <name evidence="1" type="ORF">NCTC10767_06093</name>
</gene>
<organism evidence="1 2">
    <name type="scientific">Escherichia coli</name>
    <dbReference type="NCBI Taxonomy" id="562"/>
    <lineage>
        <taxon>Bacteria</taxon>
        <taxon>Pseudomonadati</taxon>
        <taxon>Pseudomonadota</taxon>
        <taxon>Gammaproteobacteria</taxon>
        <taxon>Enterobacterales</taxon>
        <taxon>Enterobacteriaceae</taxon>
        <taxon>Escherichia</taxon>
    </lineage>
</organism>
<proteinExistence type="predicted"/>
<dbReference type="EMBL" id="UFXW01000009">
    <property type="protein sequence ID" value="STG16783.1"/>
    <property type="molecule type" value="Genomic_DNA"/>
</dbReference>
<accession>A0A376MGN2</accession>
<protein>
    <submittedName>
        <fullName evidence="1">Uncharacterized protein</fullName>
    </submittedName>
</protein>